<evidence type="ECO:0000259" key="2">
    <source>
        <dbReference type="Pfam" id="PF19050"/>
    </source>
</evidence>
<feature type="domain" description="PhoD-like phosphatase" evidence="2">
    <location>
        <begin position="224"/>
        <end position="386"/>
    </location>
</feature>
<feature type="compositionally biased region" description="Low complexity" evidence="1">
    <location>
        <begin position="790"/>
        <end position="803"/>
    </location>
</feature>
<name>A0AAE8MPJ2_9PEZI</name>
<dbReference type="PANTHER" id="PTHR46689">
    <property type="entry name" value="MEMBRANE PROTEIN, PUTATIVE-RELATED"/>
    <property type="match status" value="1"/>
</dbReference>
<dbReference type="GO" id="GO:0016020">
    <property type="term" value="C:membrane"/>
    <property type="evidence" value="ECO:0007669"/>
    <property type="project" value="TreeGrafter"/>
</dbReference>
<dbReference type="InterPro" id="IPR018946">
    <property type="entry name" value="PhoD-like_MPP"/>
</dbReference>
<proteinExistence type="predicted"/>
<dbReference type="PANTHER" id="PTHR46689:SF3">
    <property type="entry name" value="PHOD-LIKE PHOSPHATASE DOMAIN-CONTAINING PROTEIN"/>
    <property type="match status" value="1"/>
</dbReference>
<dbReference type="Proteomes" id="UP001187682">
    <property type="component" value="Unassembled WGS sequence"/>
</dbReference>
<sequence>MADQEDQPPVGDRNPYASASRWRHQESTSYAAYAAAQRQDQSDTGALAEFLNSSRIDPETRPDTGTNGVTHTPIVISGEGRANTMTNEIVCGPLLNYRGMCDNIWRGSALIVVKGGGEIPATPPTLLLRRVGSVDGRAFVPMSGPDASPDVEGAQHIDGVPTADTVPDENAEPRLIAATCLYSNPTYTFWAFDLHVEMEASELKFEYTIPEHNYISTSKPRTNSFFVPASTESMRVMFHSCNGFSVGTDEEAWSGPALWNDVNRRHKEAPFHAMIGGGDQIYMDSIRVNGPLAEWTSIQNPTRRGKYPFPETLRKACDTYYLENYIRWYNTPPFCIANGQIPQLNIWDDHDIIDGFGSYTDAFMRCDVFRGIGGTAHKYYLLFQHHLPPPPSTYTTDTHATTVGGDARQGFDPAQVVDTYVAPSKTETEMGYILGPKPGPYVAEHSVSVYARLGARMAFLGIDARTERTRHQVNYPETYKLIFDRVSAELAAAKHAGQPITHLMILLGVPIAYPRLSWLENIFSSPLMGPAKFLNRRFGFGGSFFNKFDGSVDLLDDLDDHWTARTHKSERKYLIESLQEVAGAHNARITILSGDVHLAAVGRFYSDVRLRIPARADKRYMPNIISSAIVNKPPPAAVANLIAHRNKVHHLDKKTDETLLTFFDKPPGGKKKGAKNNHMTMPSRNYAILTENSPRNFVRPNAEAGAAGEEGAAQSFVKSHPKKKDGLLALHEGEAGSGTGHRAASSQHGKAHDGSLDICIRVEIDQSDSEGKTQGYGLTVPVLEYTAPGSSSSSSSSSNSGSRRSSRAS</sequence>
<reference evidence="3" key="1">
    <citation type="submission" date="2018-03" db="EMBL/GenBank/DDBJ databases">
        <authorList>
            <person name="Guldener U."/>
        </authorList>
    </citation>
    <scope>NUCLEOTIDE SEQUENCE</scope>
</reference>
<dbReference type="Gene3D" id="3.60.21.70">
    <property type="entry name" value="PhoD-like phosphatase"/>
    <property type="match status" value="1"/>
</dbReference>
<feature type="region of interest" description="Disordered" evidence="1">
    <location>
        <begin position="51"/>
        <end position="75"/>
    </location>
</feature>
<comment type="caution">
    <text evidence="3">The sequence shown here is derived from an EMBL/GenBank/DDBJ whole genome shotgun (WGS) entry which is preliminary data.</text>
</comment>
<dbReference type="Pfam" id="PF19050">
    <property type="entry name" value="PhoD_2"/>
    <property type="match status" value="3"/>
</dbReference>
<dbReference type="InterPro" id="IPR038607">
    <property type="entry name" value="PhoD-like_sf"/>
</dbReference>
<evidence type="ECO:0000313" key="4">
    <source>
        <dbReference type="Proteomes" id="UP001187682"/>
    </source>
</evidence>
<dbReference type="AlphaFoldDB" id="A0AAE8MPJ2"/>
<feature type="domain" description="PhoD-like phosphatase" evidence="2">
    <location>
        <begin position="453"/>
        <end position="524"/>
    </location>
</feature>
<feature type="region of interest" description="Disordered" evidence="1">
    <location>
        <begin position="1"/>
        <end position="23"/>
    </location>
</feature>
<evidence type="ECO:0000313" key="3">
    <source>
        <dbReference type="EMBL" id="SPN97156.1"/>
    </source>
</evidence>
<feature type="domain" description="PhoD-like phosphatase" evidence="2">
    <location>
        <begin position="539"/>
        <end position="694"/>
    </location>
</feature>
<organism evidence="3 4">
    <name type="scientific">Cephalotrichum gorgonifer</name>
    <dbReference type="NCBI Taxonomy" id="2041049"/>
    <lineage>
        <taxon>Eukaryota</taxon>
        <taxon>Fungi</taxon>
        <taxon>Dikarya</taxon>
        <taxon>Ascomycota</taxon>
        <taxon>Pezizomycotina</taxon>
        <taxon>Sordariomycetes</taxon>
        <taxon>Hypocreomycetidae</taxon>
        <taxon>Microascales</taxon>
        <taxon>Microascaceae</taxon>
        <taxon>Cephalotrichum</taxon>
    </lineage>
</organism>
<dbReference type="EMBL" id="ONZQ02000001">
    <property type="protein sequence ID" value="SPN97156.1"/>
    <property type="molecule type" value="Genomic_DNA"/>
</dbReference>
<feature type="region of interest" description="Disordered" evidence="1">
    <location>
        <begin position="693"/>
        <end position="753"/>
    </location>
</feature>
<protein>
    <recommendedName>
        <fullName evidence="2">PhoD-like phosphatase domain-containing protein</fullName>
    </recommendedName>
</protein>
<gene>
    <name evidence="3" type="ORF">DNG_00672</name>
</gene>
<accession>A0AAE8MPJ2</accession>
<feature type="compositionally biased region" description="Low complexity" evidence="1">
    <location>
        <begin position="702"/>
        <end position="713"/>
    </location>
</feature>
<evidence type="ECO:0000256" key="1">
    <source>
        <dbReference type="SAM" id="MobiDB-lite"/>
    </source>
</evidence>
<feature type="region of interest" description="Disordered" evidence="1">
    <location>
        <begin position="784"/>
        <end position="809"/>
    </location>
</feature>
<keyword evidence="4" id="KW-1185">Reference proteome</keyword>
<dbReference type="InterPro" id="IPR043904">
    <property type="entry name" value="PhoD_2-like"/>
</dbReference>
<dbReference type="CDD" id="cd07389">
    <property type="entry name" value="MPP_PhoD"/>
    <property type="match status" value="1"/>
</dbReference>